<evidence type="ECO:0000313" key="2">
    <source>
        <dbReference type="EMBL" id="MBK1834603.1"/>
    </source>
</evidence>
<dbReference type="PROSITE" id="PS51257">
    <property type="entry name" value="PROKAR_LIPOPROTEIN"/>
    <property type="match status" value="1"/>
</dbReference>
<evidence type="ECO:0008006" key="4">
    <source>
        <dbReference type="Google" id="ProtNLM"/>
    </source>
</evidence>
<dbReference type="Proteomes" id="UP000604083">
    <property type="component" value="Unassembled WGS sequence"/>
</dbReference>
<evidence type="ECO:0000256" key="1">
    <source>
        <dbReference type="SAM" id="SignalP"/>
    </source>
</evidence>
<sequence>MKKLILLVPVLAFASCASVQNSSVADYNGDGVISDAEAKQYHKQAGIQERNVYTESVKRRNAVNTVGDVTETAGNVRMLKGILQSF</sequence>
<dbReference type="EMBL" id="JAENIO010000027">
    <property type="protein sequence ID" value="MBK1834603.1"/>
    <property type="molecule type" value="Genomic_DNA"/>
</dbReference>
<dbReference type="AlphaFoldDB" id="A0A934VI20"/>
<accession>A0A934VI20</accession>
<feature type="chain" id="PRO_5038002664" description="EF-hand domain-containing protein" evidence="1">
    <location>
        <begin position="20"/>
        <end position="86"/>
    </location>
</feature>
<gene>
    <name evidence="2" type="ORF">JIN78_11075</name>
</gene>
<comment type="caution">
    <text evidence="2">The sequence shown here is derived from an EMBL/GenBank/DDBJ whole genome shotgun (WGS) entry which is preliminary data.</text>
</comment>
<protein>
    <recommendedName>
        <fullName evidence="4">EF-hand domain-containing protein</fullName>
    </recommendedName>
</protein>
<organism evidence="2 3">
    <name type="scientific">Roseibacillus ishigakijimensis</name>
    <dbReference type="NCBI Taxonomy" id="454146"/>
    <lineage>
        <taxon>Bacteria</taxon>
        <taxon>Pseudomonadati</taxon>
        <taxon>Verrucomicrobiota</taxon>
        <taxon>Verrucomicrobiia</taxon>
        <taxon>Verrucomicrobiales</taxon>
        <taxon>Verrucomicrobiaceae</taxon>
        <taxon>Roseibacillus</taxon>
    </lineage>
</organism>
<keyword evidence="1" id="KW-0732">Signal</keyword>
<feature type="signal peptide" evidence="1">
    <location>
        <begin position="1"/>
        <end position="19"/>
    </location>
</feature>
<reference evidence="2" key="1">
    <citation type="submission" date="2021-01" db="EMBL/GenBank/DDBJ databases">
        <title>Modified the classification status of verrucomicrobia.</title>
        <authorList>
            <person name="Feng X."/>
        </authorList>
    </citation>
    <scope>NUCLEOTIDE SEQUENCE</scope>
    <source>
        <strain evidence="2">KCTC 12986</strain>
    </source>
</reference>
<proteinExistence type="predicted"/>
<name>A0A934VI20_9BACT</name>
<evidence type="ECO:0000313" key="3">
    <source>
        <dbReference type="Proteomes" id="UP000604083"/>
    </source>
</evidence>
<keyword evidence="3" id="KW-1185">Reference proteome</keyword>
<dbReference type="RefSeq" id="WP_200392038.1">
    <property type="nucleotide sequence ID" value="NZ_JAENIO010000027.1"/>
</dbReference>